<keyword evidence="5" id="KW-1185">Reference proteome</keyword>
<protein>
    <submittedName>
        <fullName evidence="4">Cobalt-precorrin 5A hydrolase</fullName>
        <ecNumber evidence="4">3.7.1.12</ecNumber>
    </submittedName>
</protein>
<keyword evidence="4" id="KW-0378">Hydrolase</keyword>
<dbReference type="InterPro" id="IPR038029">
    <property type="entry name" value="GbiG_N_sf"/>
</dbReference>
<evidence type="ECO:0000313" key="4">
    <source>
        <dbReference type="EMBL" id="NEU05158.1"/>
    </source>
</evidence>
<dbReference type="Pfam" id="PF01890">
    <property type="entry name" value="CbiG_C"/>
    <property type="match status" value="1"/>
</dbReference>
<dbReference type="EMBL" id="JAAGPU010000016">
    <property type="protein sequence ID" value="NEU05158.1"/>
    <property type="molecule type" value="Genomic_DNA"/>
</dbReference>
<dbReference type="EC" id="3.7.1.12" evidence="4"/>
<evidence type="ECO:0000313" key="5">
    <source>
        <dbReference type="Proteomes" id="UP000481872"/>
    </source>
</evidence>
<comment type="caution">
    <text evidence="4">The sequence shown here is derived from an EMBL/GenBank/DDBJ whole genome shotgun (WGS) entry which is preliminary data.</text>
</comment>
<dbReference type="InterPro" id="IPR036518">
    <property type="entry name" value="CobE/GbiG_C_sf"/>
</dbReference>
<evidence type="ECO:0000259" key="1">
    <source>
        <dbReference type="Pfam" id="PF01890"/>
    </source>
</evidence>
<reference evidence="4 5" key="1">
    <citation type="submission" date="2020-02" db="EMBL/GenBank/DDBJ databases">
        <title>Genome assembly of a novel Clostridium senegalense strain.</title>
        <authorList>
            <person name="Gupta T.B."/>
            <person name="Jauregui R."/>
            <person name="Maclean P."/>
            <person name="Nawarathana A."/>
            <person name="Brightwell G."/>
        </authorList>
    </citation>
    <scope>NUCLEOTIDE SEQUENCE [LARGE SCALE GENOMIC DNA]</scope>
    <source>
        <strain evidence="4 5">AGRFS4</strain>
    </source>
</reference>
<dbReference type="RefSeq" id="WP_199870040.1">
    <property type="nucleotide sequence ID" value="NZ_JAAGPU010000016.1"/>
</dbReference>
<dbReference type="Pfam" id="PF11761">
    <property type="entry name" value="CbiG_mid"/>
    <property type="match status" value="1"/>
</dbReference>
<evidence type="ECO:0000259" key="3">
    <source>
        <dbReference type="Pfam" id="PF11761"/>
    </source>
</evidence>
<proteinExistence type="predicted"/>
<dbReference type="PANTHER" id="PTHR37477">
    <property type="entry name" value="COBALT-PRECORRIN-5A HYDROLASE"/>
    <property type="match status" value="1"/>
</dbReference>
<dbReference type="Proteomes" id="UP000481872">
    <property type="component" value="Unassembled WGS sequence"/>
</dbReference>
<dbReference type="InterPro" id="IPR052553">
    <property type="entry name" value="CbiG_hydrolase"/>
</dbReference>
<dbReference type="NCBIfam" id="NF004466">
    <property type="entry name" value="PRK05788.1-4"/>
    <property type="match status" value="1"/>
</dbReference>
<feature type="domain" description="Cobalamin biosynthesis central region" evidence="3">
    <location>
        <begin position="144"/>
        <end position="214"/>
    </location>
</feature>
<dbReference type="Gene3D" id="3.40.50.11220">
    <property type="match status" value="1"/>
</dbReference>
<dbReference type="SUPFAM" id="SSF159664">
    <property type="entry name" value="CobE/GbiG C-terminal domain-like"/>
    <property type="match status" value="1"/>
</dbReference>
<accession>A0A6M0H4F1</accession>
<organism evidence="4 5">
    <name type="scientific">Clostridium senegalense</name>
    <dbReference type="NCBI Taxonomy" id="1465809"/>
    <lineage>
        <taxon>Bacteria</taxon>
        <taxon>Bacillati</taxon>
        <taxon>Bacillota</taxon>
        <taxon>Clostridia</taxon>
        <taxon>Eubacteriales</taxon>
        <taxon>Clostridiaceae</taxon>
        <taxon>Clostridium</taxon>
    </lineage>
</organism>
<name>A0A6M0H4F1_9CLOT</name>
<feature type="domain" description="Cobalamin synthesis G N-terminal" evidence="2">
    <location>
        <begin position="59"/>
        <end position="139"/>
    </location>
</feature>
<dbReference type="AlphaFoldDB" id="A0A6M0H4F1"/>
<feature type="domain" description="CobE/GbiG C-terminal" evidence="1">
    <location>
        <begin position="224"/>
        <end position="339"/>
    </location>
</feature>
<gene>
    <name evidence="4" type="primary">cbiG</name>
    <name evidence="4" type="ORF">G3M99_09880</name>
</gene>
<evidence type="ECO:0000259" key="2">
    <source>
        <dbReference type="Pfam" id="PF11760"/>
    </source>
</evidence>
<dbReference type="GO" id="GO:0043779">
    <property type="term" value="F:cobalt-precorrin-5A acetaldehyde-lyase activity"/>
    <property type="evidence" value="ECO:0007669"/>
    <property type="project" value="UniProtKB-EC"/>
</dbReference>
<dbReference type="Gene3D" id="3.30.420.180">
    <property type="entry name" value="CobE/GbiG C-terminal domain"/>
    <property type="match status" value="1"/>
</dbReference>
<dbReference type="SUPFAM" id="SSF159672">
    <property type="entry name" value="CbiG N-terminal domain-like"/>
    <property type="match status" value="1"/>
</dbReference>
<dbReference type="InterPro" id="IPR002750">
    <property type="entry name" value="CobE/GbiG_C"/>
</dbReference>
<dbReference type="GO" id="GO:0009236">
    <property type="term" value="P:cobalamin biosynthetic process"/>
    <property type="evidence" value="ECO:0007669"/>
    <property type="project" value="InterPro"/>
</dbReference>
<sequence length="346" mass="38492">MIKLFHMNIELQKMKTLIISATKNGDATSTLLKEKLEILNYKVDICLKEKLKKSGLQNTCKEAMGKYNNIIFISSTGIAVRGIAPFIKSKDIDPAIVVVDNSCKYAISLLSGHLGGANNLTEKVANILKCEAVITTATDNLNIIAPDVFAMENNLVIDSLKKCKDIAAFLVEGKKVGFYDDKNFLHAPKGYYNNLNEVSAMVYVTNKMRINENIKTLKLIRKDIVLGIGCRKDYDVKNMEANVLKELEKLNIDIRSIKEISTVEIKAKEKAILSLKERLNCKLNIFSIEDIKKVENKYETSEFVRKTIGVGAVSAPAVELSNAKVLIEKLKLEGMTLSIGEKLEGN</sequence>
<dbReference type="Pfam" id="PF11760">
    <property type="entry name" value="CbiG_N"/>
    <property type="match status" value="1"/>
</dbReference>
<dbReference type="InterPro" id="IPR021744">
    <property type="entry name" value="CbiG_N"/>
</dbReference>
<dbReference type="PANTHER" id="PTHR37477:SF1">
    <property type="entry name" value="COBALT-PRECORRIN-5A HYDROLASE"/>
    <property type="match status" value="1"/>
</dbReference>
<dbReference type="InterPro" id="IPR021745">
    <property type="entry name" value="CbiG_mid"/>
</dbReference>